<protein>
    <submittedName>
        <fullName evidence="1">Uncharacterized protein</fullName>
    </submittedName>
</protein>
<evidence type="ECO:0000313" key="1">
    <source>
        <dbReference type="EMBL" id="NPT29633.1"/>
    </source>
</evidence>
<comment type="caution">
    <text evidence="1">The sequence shown here is derived from an EMBL/GenBank/DDBJ whole genome shotgun (WGS) entry which is preliminary data.</text>
</comment>
<evidence type="ECO:0000313" key="2">
    <source>
        <dbReference type="Proteomes" id="UP001318401"/>
    </source>
</evidence>
<reference evidence="1 2" key="1">
    <citation type="submission" date="2018-04" db="EMBL/GenBank/DDBJ databases">
        <authorList>
            <person name="Li G."/>
            <person name="Du W."/>
            <person name="Bai Y."/>
        </authorList>
    </citation>
    <scope>NUCLEOTIDE SEQUENCE [LARGE SCALE GENOMIC DNA]</scope>
    <source>
        <strain evidence="1 2">YYYZ-3</strain>
    </source>
</reference>
<organism evidence="1 2">
    <name type="scientific">Vreelandella venusta</name>
    <dbReference type="NCBI Taxonomy" id="44935"/>
    <lineage>
        <taxon>Bacteria</taxon>
        <taxon>Pseudomonadati</taxon>
        <taxon>Pseudomonadota</taxon>
        <taxon>Gammaproteobacteria</taxon>
        <taxon>Oceanospirillales</taxon>
        <taxon>Halomonadaceae</taxon>
        <taxon>Vreelandella</taxon>
    </lineage>
</organism>
<name>A0ABX2B6C4_9GAMM</name>
<accession>A0ABX2B6C4</accession>
<dbReference type="EMBL" id="QDKN01000001">
    <property type="protein sequence ID" value="NPT29633.1"/>
    <property type="molecule type" value="Genomic_DNA"/>
</dbReference>
<gene>
    <name evidence="1" type="ORF">DDR56_03415</name>
</gene>
<dbReference type="Proteomes" id="UP001318401">
    <property type="component" value="Unassembled WGS sequence"/>
</dbReference>
<proteinExistence type="predicted"/>
<keyword evidence="2" id="KW-1185">Reference proteome</keyword>
<sequence length="69" mass="7773">MNIQTTMDNLFITKVRFEELANALAERGHQMAAAELQCELDKISKQLMQLEHVLKVYQVDIAAAQLGAK</sequence>
<dbReference type="RefSeq" id="WP_125746373.1">
    <property type="nucleotide sequence ID" value="NZ_CP034367.1"/>
</dbReference>